<organism evidence="1 2">
    <name type="scientific">Ralstonia psammae</name>
    <dbReference type="NCBI Taxonomy" id="3058598"/>
    <lineage>
        <taxon>Bacteria</taxon>
        <taxon>Pseudomonadati</taxon>
        <taxon>Pseudomonadota</taxon>
        <taxon>Betaproteobacteria</taxon>
        <taxon>Burkholderiales</taxon>
        <taxon>Burkholderiaceae</taxon>
        <taxon>Ralstonia</taxon>
    </lineage>
</organism>
<evidence type="ECO:0000313" key="1">
    <source>
        <dbReference type="EMBL" id="CAJ0798664.1"/>
    </source>
</evidence>
<gene>
    <name evidence="1" type="ORF">LMG19083_03189</name>
</gene>
<proteinExistence type="predicted"/>
<accession>A0ABM9JMP7</accession>
<dbReference type="EMBL" id="CATZBU010000007">
    <property type="protein sequence ID" value="CAJ0798664.1"/>
    <property type="molecule type" value="Genomic_DNA"/>
</dbReference>
<protein>
    <recommendedName>
        <fullName evidence="3">Haloacid dehalogenase-like hydrolase</fullName>
    </recommendedName>
</protein>
<sequence>MSRLFEQNRIAIVWDFDKTLIPRYMQVPLFDRFNIAEQGFWDEVAAGSREIESRGQKVNHETFYLNVLLRHVRDGRMGGLDNATLRELGAELEFFPGVTDFFERSKAWVRDNGAYQAFDIKLEHYIVSTGLTEMIKGSPIAPYIDGVWGCEFLEAPDTNVDGRPVISEVIYAIDNTTKTRALFEINKGVNKHPEAVSVNSSIAEDERRVPFANMIYVADGPSDIPAFSVARKGGGRTYAVYNPESPRSFEQADNLRADDRVDMLGPADYRAGSPTEMWLKLHIGKIADGIVHGKQEIMRETTRGIPQHFVEPKRSASAS</sequence>
<evidence type="ECO:0000313" key="2">
    <source>
        <dbReference type="Proteomes" id="UP001189813"/>
    </source>
</evidence>
<dbReference type="InterPro" id="IPR023214">
    <property type="entry name" value="HAD_sf"/>
</dbReference>
<dbReference type="InterPro" id="IPR036412">
    <property type="entry name" value="HAD-like_sf"/>
</dbReference>
<comment type="caution">
    <text evidence="1">The sequence shown here is derived from an EMBL/GenBank/DDBJ whole genome shotgun (WGS) entry which is preliminary data.</text>
</comment>
<dbReference type="SUPFAM" id="SSF56784">
    <property type="entry name" value="HAD-like"/>
    <property type="match status" value="1"/>
</dbReference>
<reference evidence="1 2" key="1">
    <citation type="submission" date="2023-07" db="EMBL/GenBank/DDBJ databases">
        <authorList>
            <person name="Peeters C."/>
        </authorList>
    </citation>
    <scope>NUCLEOTIDE SEQUENCE [LARGE SCALE GENOMIC DNA]</scope>
    <source>
        <strain evidence="1 2">LMG 19083</strain>
    </source>
</reference>
<name>A0ABM9JMP7_9RALS</name>
<dbReference type="Proteomes" id="UP001189813">
    <property type="component" value="Unassembled WGS sequence"/>
</dbReference>
<dbReference type="RefSeq" id="WP_316666717.1">
    <property type="nucleotide sequence ID" value="NZ_CATZBU010000007.1"/>
</dbReference>
<keyword evidence="2" id="KW-1185">Reference proteome</keyword>
<dbReference type="Gene3D" id="3.40.50.1000">
    <property type="entry name" value="HAD superfamily/HAD-like"/>
    <property type="match status" value="1"/>
</dbReference>
<evidence type="ECO:0008006" key="3">
    <source>
        <dbReference type="Google" id="ProtNLM"/>
    </source>
</evidence>